<dbReference type="GO" id="GO:0030316">
    <property type="term" value="P:osteoclast differentiation"/>
    <property type="evidence" value="ECO:0007669"/>
    <property type="project" value="Ensembl"/>
</dbReference>
<dbReference type="EMBL" id="AGCU01087716">
    <property type="status" value="NOT_ANNOTATED_CDS"/>
    <property type="molecule type" value="Genomic_DNA"/>
</dbReference>
<dbReference type="GO" id="GO:0030321">
    <property type="term" value="P:transepithelial chloride transport"/>
    <property type="evidence" value="ECO:0007669"/>
    <property type="project" value="Ensembl"/>
</dbReference>
<reference evidence="2" key="4">
    <citation type="submission" date="2025-09" db="UniProtKB">
        <authorList>
            <consortium name="Ensembl"/>
        </authorList>
    </citation>
    <scope>IDENTIFICATION</scope>
</reference>
<dbReference type="Proteomes" id="UP000007267">
    <property type="component" value="Unassembled WGS sequence"/>
</dbReference>
<dbReference type="RefSeq" id="XP_006123235.1">
    <property type="nucleotide sequence ID" value="XM_006123173.2"/>
</dbReference>
<dbReference type="STRING" id="13735.ENSPSIP00000006504"/>
<evidence type="ECO:0000313" key="2">
    <source>
        <dbReference type="Ensembl" id="ENSPSIP00000006504.1"/>
    </source>
</evidence>
<reference evidence="3" key="2">
    <citation type="journal article" date="2013" name="Nat. Genet.">
        <title>The draft genomes of soft-shell turtle and green sea turtle yield insights into the development and evolution of the turtle-specific body plan.</title>
        <authorList>
            <person name="Wang Z."/>
            <person name="Pascual-Anaya J."/>
            <person name="Zadissa A."/>
            <person name="Li W."/>
            <person name="Niimura Y."/>
            <person name="Huang Z."/>
            <person name="Li C."/>
            <person name="White S."/>
            <person name="Xiong Z."/>
            <person name="Fang D."/>
            <person name="Wang B."/>
            <person name="Ming Y."/>
            <person name="Chen Y."/>
            <person name="Zheng Y."/>
            <person name="Kuraku S."/>
            <person name="Pignatelli M."/>
            <person name="Herrero J."/>
            <person name="Beal K."/>
            <person name="Nozawa M."/>
            <person name="Li Q."/>
            <person name="Wang J."/>
            <person name="Zhang H."/>
            <person name="Yu L."/>
            <person name="Shigenobu S."/>
            <person name="Wang J."/>
            <person name="Liu J."/>
            <person name="Flicek P."/>
            <person name="Searle S."/>
            <person name="Wang J."/>
            <person name="Kuratani S."/>
            <person name="Yin Y."/>
            <person name="Aken B."/>
            <person name="Zhang G."/>
            <person name="Irie N."/>
        </authorList>
    </citation>
    <scope>NUCLEOTIDE SEQUENCE [LARGE SCALE GENOMIC DNA]</scope>
    <source>
        <strain evidence="3">Daiwa-1</strain>
    </source>
</reference>
<dbReference type="EMBL" id="AGCU01087715">
    <property type="status" value="NOT_ANNOTATED_CDS"/>
    <property type="molecule type" value="Genomic_DNA"/>
</dbReference>
<evidence type="ECO:0000313" key="3">
    <source>
        <dbReference type="Proteomes" id="UP000007267"/>
    </source>
</evidence>
<keyword evidence="1" id="KW-0472">Membrane</keyword>
<keyword evidence="1" id="KW-0812">Transmembrane</keyword>
<reference evidence="3" key="1">
    <citation type="submission" date="2011-10" db="EMBL/GenBank/DDBJ databases">
        <authorList>
            <consortium name="Soft-shell Turtle Genome Consortium"/>
        </authorList>
    </citation>
    <scope>NUCLEOTIDE SEQUENCE [LARGE SCALE GENOMIC DNA]</scope>
    <source>
        <strain evidence="3">Daiwa-1</strain>
    </source>
</reference>
<dbReference type="InterPro" id="IPR019172">
    <property type="entry name" value="Osteopetrosis-assoc_TM_1"/>
</dbReference>
<dbReference type="GO" id="GO:0005765">
    <property type="term" value="C:lysosomal membrane"/>
    <property type="evidence" value="ECO:0007669"/>
    <property type="project" value="Ensembl"/>
</dbReference>
<dbReference type="OrthoDB" id="8021850at2759"/>
<proteinExistence type="predicted"/>
<sequence length="186" mass="21156">MSDRVQVVVILSQFFNSTWEKANCASCMKNNSEGLSNSTVEFLDLFNATLSCFEHNFQGQATHLVPSNRTEVCRNCNVTYKNLNALYNNMQKMTGLGSHSEHRTQLCIDVEDAMNITRRLWSRTFNCSVPCSDTVPVIAISSFILFLPVIFYLSSFLHSKQKKRILILPKRIQSSASLVNIQEKYS</sequence>
<feature type="transmembrane region" description="Helical" evidence="1">
    <location>
        <begin position="135"/>
        <end position="157"/>
    </location>
</feature>
<protein>
    <submittedName>
        <fullName evidence="2">Osteoclastosis associated transmembrane protein 1</fullName>
    </submittedName>
</protein>
<dbReference type="GeneTree" id="ENSGT00390000012341"/>
<dbReference type="PANTHER" id="PTHR15644:SF2">
    <property type="entry name" value="OSTEOPETROSIS-ASSOCIATED TRANSMEMBRANE PROTEIN 1"/>
    <property type="match status" value="1"/>
</dbReference>
<evidence type="ECO:0000256" key="1">
    <source>
        <dbReference type="SAM" id="Phobius"/>
    </source>
</evidence>
<reference evidence="2" key="3">
    <citation type="submission" date="2025-08" db="UniProtKB">
        <authorList>
            <consortium name="Ensembl"/>
        </authorList>
    </citation>
    <scope>IDENTIFICATION</scope>
</reference>
<dbReference type="GO" id="GO:0034707">
    <property type="term" value="C:chloride channel complex"/>
    <property type="evidence" value="ECO:0007669"/>
    <property type="project" value="Ensembl"/>
</dbReference>
<dbReference type="OMA" id="WHEANCA"/>
<dbReference type="Ensembl" id="ENSPSIT00000006541.1">
    <property type="protein sequence ID" value="ENSPSIP00000006504.1"/>
    <property type="gene ID" value="ENSPSIG00000006027.1"/>
</dbReference>
<name>K7FEP4_PELSI</name>
<gene>
    <name evidence="2" type="primary">OSTM1</name>
</gene>
<keyword evidence="3" id="KW-1185">Reference proteome</keyword>
<keyword evidence="1" id="KW-1133">Transmembrane helix</keyword>
<dbReference type="CTD" id="28962"/>
<dbReference type="eggNOG" id="KOG4617">
    <property type="taxonomic scope" value="Eukaryota"/>
</dbReference>
<dbReference type="HOGENOM" id="CLU_1453971_0_0_1"/>
<accession>K7FEP4</accession>
<organism evidence="2 3">
    <name type="scientific">Pelodiscus sinensis</name>
    <name type="common">Chinese softshell turtle</name>
    <name type="synonym">Trionyx sinensis</name>
    <dbReference type="NCBI Taxonomy" id="13735"/>
    <lineage>
        <taxon>Eukaryota</taxon>
        <taxon>Metazoa</taxon>
        <taxon>Chordata</taxon>
        <taxon>Craniata</taxon>
        <taxon>Vertebrata</taxon>
        <taxon>Euteleostomi</taxon>
        <taxon>Archelosauria</taxon>
        <taxon>Testudinata</taxon>
        <taxon>Testudines</taxon>
        <taxon>Cryptodira</taxon>
        <taxon>Trionychia</taxon>
        <taxon>Trionychidae</taxon>
        <taxon>Pelodiscus</taxon>
    </lineage>
</organism>
<dbReference type="Pfam" id="PF09777">
    <property type="entry name" value="OSTMP1"/>
    <property type="match status" value="1"/>
</dbReference>
<dbReference type="AlphaFoldDB" id="K7FEP4"/>
<dbReference type="KEGG" id="pss:102454718"/>
<dbReference type="GO" id="GO:0005829">
    <property type="term" value="C:cytosol"/>
    <property type="evidence" value="ECO:0007669"/>
    <property type="project" value="Ensembl"/>
</dbReference>
<dbReference type="PANTHER" id="PTHR15644">
    <property type="entry name" value="OSTEOPETROSIS ASSOCIATED TRANSMEMBRANE PROTEIN 1"/>
    <property type="match status" value="1"/>
</dbReference>